<gene>
    <name evidence="5" type="ORF">S01H4_43708</name>
</gene>
<dbReference type="SUPFAM" id="SSF53706">
    <property type="entry name" value="Formate dehydrogenase/DMSO reductase, domains 1-3"/>
    <property type="match status" value="1"/>
</dbReference>
<accession>X1C1A9</accession>
<evidence type="ECO:0000313" key="5">
    <source>
        <dbReference type="EMBL" id="GAH01047.1"/>
    </source>
</evidence>
<dbReference type="GO" id="GO:0030288">
    <property type="term" value="C:outer membrane-bounded periplasmic space"/>
    <property type="evidence" value="ECO:0007669"/>
    <property type="project" value="TreeGrafter"/>
</dbReference>
<feature type="non-terminal residue" evidence="5">
    <location>
        <position position="1"/>
    </location>
</feature>
<dbReference type="PANTHER" id="PTHR43742:SF10">
    <property type="entry name" value="TRIMETHYLAMINE-N-OXIDE REDUCTASE 2"/>
    <property type="match status" value="1"/>
</dbReference>
<reference evidence="5" key="1">
    <citation type="journal article" date="2014" name="Front. Microbiol.">
        <title>High frequency of phylogenetically diverse reductive dehalogenase-homologous genes in deep subseafloor sedimentary metagenomes.</title>
        <authorList>
            <person name="Kawai M."/>
            <person name="Futagami T."/>
            <person name="Toyoda A."/>
            <person name="Takaki Y."/>
            <person name="Nishi S."/>
            <person name="Hori S."/>
            <person name="Arai W."/>
            <person name="Tsubouchi T."/>
            <person name="Morono Y."/>
            <person name="Uchiyama I."/>
            <person name="Ito T."/>
            <person name="Fujiyama A."/>
            <person name="Inagaki F."/>
            <person name="Takami H."/>
        </authorList>
    </citation>
    <scope>NUCLEOTIDE SEQUENCE</scope>
    <source>
        <strain evidence="5">Expedition CK06-06</strain>
    </source>
</reference>
<dbReference type="GO" id="GO:0043546">
    <property type="term" value="F:molybdopterin cofactor binding"/>
    <property type="evidence" value="ECO:0007669"/>
    <property type="project" value="InterPro"/>
</dbReference>
<dbReference type="GO" id="GO:0009061">
    <property type="term" value="P:anaerobic respiration"/>
    <property type="evidence" value="ECO:0007669"/>
    <property type="project" value="TreeGrafter"/>
</dbReference>
<feature type="non-terminal residue" evidence="5">
    <location>
        <position position="284"/>
    </location>
</feature>
<evidence type="ECO:0000256" key="1">
    <source>
        <dbReference type="ARBA" id="ARBA00001942"/>
    </source>
</evidence>
<evidence type="ECO:0000256" key="3">
    <source>
        <dbReference type="ARBA" id="ARBA00023002"/>
    </source>
</evidence>
<evidence type="ECO:0000256" key="2">
    <source>
        <dbReference type="ARBA" id="ARBA00022505"/>
    </source>
</evidence>
<comment type="cofactor">
    <cofactor evidence="1">
        <name>Mo-bis(molybdopterin guanine dinucleotide)</name>
        <dbReference type="ChEBI" id="CHEBI:60539"/>
    </cofactor>
</comment>
<dbReference type="GO" id="GO:0009055">
    <property type="term" value="F:electron transfer activity"/>
    <property type="evidence" value="ECO:0007669"/>
    <property type="project" value="TreeGrafter"/>
</dbReference>
<dbReference type="InterPro" id="IPR006657">
    <property type="entry name" value="MoPterin_dinucl-bd_dom"/>
</dbReference>
<dbReference type="Gene3D" id="2.40.40.20">
    <property type="match status" value="1"/>
</dbReference>
<proteinExistence type="predicted"/>
<dbReference type="PANTHER" id="PTHR43742">
    <property type="entry name" value="TRIMETHYLAMINE-N-OXIDE REDUCTASE"/>
    <property type="match status" value="1"/>
</dbReference>
<evidence type="ECO:0000259" key="4">
    <source>
        <dbReference type="Pfam" id="PF01568"/>
    </source>
</evidence>
<comment type="caution">
    <text evidence="5">The sequence shown here is derived from an EMBL/GenBank/DDBJ whole genome shotgun (WGS) entry which is preliminary data.</text>
</comment>
<feature type="domain" description="Molybdopterin dinucleotide-binding" evidence="4">
    <location>
        <begin position="144"/>
        <end position="272"/>
    </location>
</feature>
<keyword evidence="3" id="KW-0560">Oxidoreductase</keyword>
<dbReference type="Pfam" id="PF01568">
    <property type="entry name" value="Molydop_binding"/>
    <property type="match status" value="1"/>
</dbReference>
<dbReference type="InterPro" id="IPR050612">
    <property type="entry name" value="Prok_Mopterin_Oxidored"/>
</dbReference>
<dbReference type="Gene3D" id="3.40.50.740">
    <property type="match status" value="1"/>
</dbReference>
<dbReference type="GO" id="GO:0030151">
    <property type="term" value="F:molybdenum ion binding"/>
    <property type="evidence" value="ECO:0007669"/>
    <property type="project" value="TreeGrafter"/>
</dbReference>
<dbReference type="GO" id="GO:0016491">
    <property type="term" value="F:oxidoreductase activity"/>
    <property type="evidence" value="ECO:0007669"/>
    <property type="project" value="UniProtKB-KW"/>
</dbReference>
<dbReference type="EMBL" id="BART01024138">
    <property type="protein sequence ID" value="GAH01047.1"/>
    <property type="molecule type" value="Genomic_DNA"/>
</dbReference>
<dbReference type="SUPFAM" id="SSF50692">
    <property type="entry name" value="ADC-like"/>
    <property type="match status" value="1"/>
</dbReference>
<dbReference type="AlphaFoldDB" id="X1C1A9"/>
<dbReference type="InterPro" id="IPR009010">
    <property type="entry name" value="Asp_de-COase-like_dom_sf"/>
</dbReference>
<protein>
    <recommendedName>
        <fullName evidence="4">Molybdopterin dinucleotide-binding domain-containing protein</fullName>
    </recommendedName>
</protein>
<name>X1C1A9_9ZZZZ</name>
<sequence length="284" mass="32722">DYEIFAFLAGKLGFYDVYTEGGLTELDWVKRVFDSSDLPKYISWDKFFKKGYFVVPLSEDYTSTPALRWFAENRKRDTPDWGPHPESQEEFGKGLQTTSGLIEFESSSLKKFDPTDEERPLIPKYRLSWEGHHTTKIYKKYPLQLISPHPRFSFHTMGDGKESWINEIPDHRVLKEDGYYYWIIRINSNDAAKRGIKQSDLVRAFNDRGAVICAAQVTERLPPGTAHSYESCADYDPVGRPGESADRRGCINLLTPGRYISKNACGMAPNSCLIQIEKWKEEKH</sequence>
<organism evidence="5">
    <name type="scientific">marine sediment metagenome</name>
    <dbReference type="NCBI Taxonomy" id="412755"/>
    <lineage>
        <taxon>unclassified sequences</taxon>
        <taxon>metagenomes</taxon>
        <taxon>ecological metagenomes</taxon>
    </lineage>
</organism>
<keyword evidence="2" id="KW-0500">Molybdenum</keyword>